<organism evidence="2 3">
    <name type="scientific">Bacillus thuringiensis</name>
    <dbReference type="NCBI Taxonomy" id="1428"/>
    <lineage>
        <taxon>Bacteria</taxon>
        <taxon>Bacillati</taxon>
        <taxon>Bacillota</taxon>
        <taxon>Bacilli</taxon>
        <taxon>Bacillales</taxon>
        <taxon>Bacillaceae</taxon>
        <taxon>Bacillus</taxon>
        <taxon>Bacillus cereus group</taxon>
    </lineage>
</organism>
<comment type="caution">
    <text evidence="2">The sequence shown here is derived from an EMBL/GenBank/DDBJ whole genome shotgun (WGS) entry which is preliminary data.</text>
</comment>
<accession>A0ABD6S746</accession>
<name>A0ABD6S746_BACTU</name>
<evidence type="ECO:0000259" key="1">
    <source>
        <dbReference type="Pfam" id="PF18789"/>
    </source>
</evidence>
<sequence length="132" mass="15121">MRVTPAQLNVLKKLTKPHKEVVKEHPIDAYNSRTIGSLLRRGLVEKVTHKLFLHGAVQLTDLGREVVEESVAKKKEKYWYAYTLRGCSLGCQPRGFVGTDDTCGRFGAVAYDRELTEEEVNRYELQELEKEI</sequence>
<evidence type="ECO:0000313" key="2">
    <source>
        <dbReference type="EMBL" id="PER55631.1"/>
    </source>
</evidence>
<reference evidence="2 3" key="1">
    <citation type="submission" date="2017-09" db="EMBL/GenBank/DDBJ databases">
        <title>Large-scale bioinformatics analysis of Bacillus genomes uncovers conserved roles of natural products in bacterial physiology.</title>
        <authorList>
            <consortium name="Agbiome Team Llc"/>
            <person name="Bleich R.M."/>
            <person name="Kirk G.J."/>
            <person name="Santa Maria K.C."/>
            <person name="Allen S.E."/>
            <person name="Farag S."/>
            <person name="Shank E.A."/>
            <person name="Bowers A."/>
        </authorList>
    </citation>
    <scope>NUCLEOTIDE SEQUENCE [LARGE SCALE GENOMIC DNA]</scope>
    <source>
        <strain evidence="2 3">AFS005140</strain>
    </source>
</reference>
<dbReference type="AlphaFoldDB" id="A0ABD6S746"/>
<feature type="domain" description="Defence against restriction A C-terminal" evidence="1">
    <location>
        <begin position="76"/>
        <end position="128"/>
    </location>
</feature>
<protein>
    <recommendedName>
        <fullName evidence="1">Defence against restriction A C-terminal domain-containing protein</fullName>
    </recommendedName>
</protein>
<dbReference type="EMBL" id="NTYF01000023">
    <property type="protein sequence ID" value="PER55631.1"/>
    <property type="molecule type" value="Genomic_DNA"/>
</dbReference>
<dbReference type="RefSeq" id="WP_098316976.1">
    <property type="nucleotide sequence ID" value="NZ_NTYF01000023.1"/>
</dbReference>
<dbReference type="Proteomes" id="UP000219897">
    <property type="component" value="Unassembled WGS sequence"/>
</dbReference>
<dbReference type="InterPro" id="IPR041501">
    <property type="entry name" value="DarA_C"/>
</dbReference>
<gene>
    <name evidence="2" type="ORF">CN495_07710</name>
</gene>
<evidence type="ECO:0000313" key="3">
    <source>
        <dbReference type="Proteomes" id="UP000219897"/>
    </source>
</evidence>
<proteinExistence type="predicted"/>
<dbReference type="Pfam" id="PF18789">
    <property type="entry name" value="DarA_C"/>
    <property type="match status" value="1"/>
</dbReference>